<name>A0A540KIZ0_MALBA</name>
<dbReference type="STRING" id="106549.A0A540KIZ0"/>
<accession>A0A540KIZ0</accession>
<evidence type="ECO:0000313" key="1">
    <source>
        <dbReference type="EMBL" id="TQD74174.1"/>
    </source>
</evidence>
<reference evidence="1 2" key="1">
    <citation type="journal article" date="2019" name="G3 (Bethesda)">
        <title>Sequencing of a Wild Apple (Malus baccata) Genome Unravels the Differences Between Cultivated and Wild Apple Species Regarding Disease Resistance and Cold Tolerance.</title>
        <authorList>
            <person name="Chen X."/>
        </authorList>
    </citation>
    <scope>NUCLEOTIDE SEQUENCE [LARGE SCALE GENOMIC DNA]</scope>
    <source>
        <strain evidence="2">cv. Shandingzi</strain>
        <tissue evidence="1">Leaves</tissue>
    </source>
</reference>
<dbReference type="EMBL" id="VIEB01001210">
    <property type="protein sequence ID" value="TQD74174.1"/>
    <property type="molecule type" value="Genomic_DNA"/>
</dbReference>
<dbReference type="PANTHER" id="PTHR35741:SF1">
    <property type="entry name" value="FACTOR CWC22-LIKE PROTEIN, PUTATIVE (DUF3245)-RELATED"/>
    <property type="match status" value="1"/>
</dbReference>
<keyword evidence="2" id="KW-1185">Reference proteome</keyword>
<dbReference type="PANTHER" id="PTHR35741">
    <property type="entry name" value="FACTOR CWC22-LIKE PROTEIN, PUTATIVE (DUF3245)-RELATED"/>
    <property type="match status" value="1"/>
</dbReference>
<evidence type="ECO:0000313" key="2">
    <source>
        <dbReference type="Proteomes" id="UP000315295"/>
    </source>
</evidence>
<organism evidence="1 2">
    <name type="scientific">Malus baccata</name>
    <name type="common">Siberian crab apple</name>
    <name type="synonym">Pyrus baccata</name>
    <dbReference type="NCBI Taxonomy" id="106549"/>
    <lineage>
        <taxon>Eukaryota</taxon>
        <taxon>Viridiplantae</taxon>
        <taxon>Streptophyta</taxon>
        <taxon>Embryophyta</taxon>
        <taxon>Tracheophyta</taxon>
        <taxon>Spermatophyta</taxon>
        <taxon>Magnoliopsida</taxon>
        <taxon>eudicotyledons</taxon>
        <taxon>Gunneridae</taxon>
        <taxon>Pentapetalae</taxon>
        <taxon>rosids</taxon>
        <taxon>fabids</taxon>
        <taxon>Rosales</taxon>
        <taxon>Rosaceae</taxon>
        <taxon>Amygdaloideae</taxon>
        <taxon>Maleae</taxon>
        <taxon>Malus</taxon>
    </lineage>
</organism>
<gene>
    <name evidence="1" type="ORF">C1H46_040286</name>
</gene>
<proteinExistence type="predicted"/>
<dbReference type="Proteomes" id="UP000315295">
    <property type="component" value="Unassembled WGS sequence"/>
</dbReference>
<sequence length="80" mass="8925">MEVERTFENGSAFRHELSIEFCKLGLGAVAPRSSKLVPSNDPLEKKLRYKLDVARRNAAKIAEESTLAAKDDNDDDDEDS</sequence>
<protein>
    <submittedName>
        <fullName evidence="1">Uncharacterized protein</fullName>
    </submittedName>
</protein>
<dbReference type="AlphaFoldDB" id="A0A540KIZ0"/>
<comment type="caution">
    <text evidence="1">The sequence shown here is derived from an EMBL/GenBank/DDBJ whole genome shotgun (WGS) entry which is preliminary data.</text>
</comment>